<keyword evidence="1" id="KW-0547">Nucleotide-binding</keyword>
<evidence type="ECO:0000313" key="5">
    <source>
        <dbReference type="Proteomes" id="UP000789759"/>
    </source>
</evidence>
<dbReference type="GO" id="GO:0004674">
    <property type="term" value="F:protein serine/threonine kinase activity"/>
    <property type="evidence" value="ECO:0007669"/>
    <property type="project" value="TreeGrafter"/>
</dbReference>
<dbReference type="InterPro" id="IPR001245">
    <property type="entry name" value="Ser-Thr/Tyr_kinase_cat_dom"/>
</dbReference>
<dbReference type="Proteomes" id="UP000789759">
    <property type="component" value="Unassembled WGS sequence"/>
</dbReference>
<dbReference type="GO" id="GO:0005524">
    <property type="term" value="F:ATP binding"/>
    <property type="evidence" value="ECO:0007669"/>
    <property type="project" value="UniProtKB-KW"/>
</dbReference>
<dbReference type="PANTHER" id="PTHR44329:SF298">
    <property type="entry name" value="MIXED LINEAGE KINASE DOMAIN-LIKE PROTEIN"/>
    <property type="match status" value="1"/>
</dbReference>
<evidence type="ECO:0000259" key="3">
    <source>
        <dbReference type="PROSITE" id="PS50011"/>
    </source>
</evidence>
<dbReference type="Gene3D" id="1.10.510.10">
    <property type="entry name" value="Transferase(Phosphotransferase) domain 1"/>
    <property type="match status" value="1"/>
</dbReference>
<reference evidence="4" key="1">
    <citation type="submission" date="2021-06" db="EMBL/GenBank/DDBJ databases">
        <authorList>
            <person name="Kallberg Y."/>
            <person name="Tangrot J."/>
            <person name="Rosling A."/>
        </authorList>
    </citation>
    <scope>NUCLEOTIDE SEQUENCE</scope>
    <source>
        <strain evidence="4">FL966</strain>
    </source>
</reference>
<protein>
    <submittedName>
        <fullName evidence="4">20765_t:CDS:1</fullName>
    </submittedName>
</protein>
<dbReference type="OrthoDB" id="10261027at2759"/>
<dbReference type="InterPro" id="IPR011009">
    <property type="entry name" value="Kinase-like_dom_sf"/>
</dbReference>
<gene>
    <name evidence="4" type="ORF">CPELLU_LOCUS594</name>
</gene>
<accession>A0A9N8VMB6</accession>
<keyword evidence="2" id="KW-0067">ATP-binding</keyword>
<dbReference type="SUPFAM" id="SSF56112">
    <property type="entry name" value="Protein kinase-like (PK-like)"/>
    <property type="match status" value="1"/>
</dbReference>
<dbReference type="AlphaFoldDB" id="A0A9N8VMB6"/>
<sequence length="450" mass="51475">MTNSTKLNSIICCSLPFKRPKDKSVKNDQDIIINNYQVDINEELDQKKLYGVCKTCGTSLSNKAWCKTCEGQKLQKKLGEWTSGNEYVDKFIRNTQTKPLNKDSYLSWIPFMNLSQLKYMANGGFSAVYHALWDNLENNYLIDVVLKRLHNVMEYADEGDLRGYIRQQHLLWSDRMYMLRDIARALDFLHSREFVHGDLHTGNVLKTSSEKKSLINLLTKKRFRERDVVLDLSLAYIPDMSTTPLYGVMPYVAPEVFSKGYYTKASDIYSFGLIMWELAVGQTPFSEYKHDKDLVSDICNGVRPDIDRSIPQFYVDLMSICWDANPEKRPNSRVLRGTIEDWILSSDKSLCNRLSSDSKDLVKQLKDADTLAKKQFKRQAETPILMPPPPTFSASLFTSKSLNPFVTAPEGGLPSIRKVSSSTNYPEVLILAKILLAKKTYTSVQKILMV</sequence>
<keyword evidence="5" id="KW-1185">Reference proteome</keyword>
<dbReference type="PROSITE" id="PS50011">
    <property type="entry name" value="PROTEIN_KINASE_DOM"/>
    <property type="match status" value="1"/>
</dbReference>
<dbReference type="EMBL" id="CAJVQA010000174">
    <property type="protein sequence ID" value="CAG8460329.1"/>
    <property type="molecule type" value="Genomic_DNA"/>
</dbReference>
<name>A0A9N8VMB6_9GLOM</name>
<dbReference type="Pfam" id="PF07714">
    <property type="entry name" value="PK_Tyr_Ser-Thr"/>
    <property type="match status" value="1"/>
</dbReference>
<dbReference type="PRINTS" id="PR00109">
    <property type="entry name" value="TYRKINASE"/>
</dbReference>
<dbReference type="InterPro" id="IPR000719">
    <property type="entry name" value="Prot_kinase_dom"/>
</dbReference>
<evidence type="ECO:0000313" key="4">
    <source>
        <dbReference type="EMBL" id="CAG8460329.1"/>
    </source>
</evidence>
<dbReference type="InterPro" id="IPR051681">
    <property type="entry name" value="Ser/Thr_Kinases-Pseudokinases"/>
</dbReference>
<evidence type="ECO:0000256" key="1">
    <source>
        <dbReference type="ARBA" id="ARBA00022741"/>
    </source>
</evidence>
<comment type="caution">
    <text evidence="4">The sequence shown here is derived from an EMBL/GenBank/DDBJ whole genome shotgun (WGS) entry which is preliminary data.</text>
</comment>
<dbReference type="PANTHER" id="PTHR44329">
    <property type="entry name" value="SERINE/THREONINE-PROTEIN KINASE TNNI3K-RELATED"/>
    <property type="match status" value="1"/>
</dbReference>
<feature type="domain" description="Protein kinase" evidence="3">
    <location>
        <begin position="72"/>
        <end position="343"/>
    </location>
</feature>
<proteinExistence type="predicted"/>
<evidence type="ECO:0000256" key="2">
    <source>
        <dbReference type="ARBA" id="ARBA00022840"/>
    </source>
</evidence>
<organism evidence="4 5">
    <name type="scientific">Cetraspora pellucida</name>
    <dbReference type="NCBI Taxonomy" id="1433469"/>
    <lineage>
        <taxon>Eukaryota</taxon>
        <taxon>Fungi</taxon>
        <taxon>Fungi incertae sedis</taxon>
        <taxon>Mucoromycota</taxon>
        <taxon>Glomeromycotina</taxon>
        <taxon>Glomeromycetes</taxon>
        <taxon>Diversisporales</taxon>
        <taxon>Gigasporaceae</taxon>
        <taxon>Cetraspora</taxon>
    </lineage>
</organism>